<reference evidence="1" key="1">
    <citation type="submission" date="2020-05" db="EMBL/GenBank/DDBJ databases">
        <title>Complete genome sequence of Pseudomonas sp. Sm006.</title>
        <authorList>
            <person name="Takeuchi K."/>
            <person name="Someya N."/>
        </authorList>
    </citation>
    <scope>NUCLEOTIDE SEQUENCE</scope>
    <source>
        <strain evidence="1">Sm006</strain>
    </source>
</reference>
<organism evidence="2">
    <name type="scientific">Pseudomonas solani</name>
    <dbReference type="NCBI Taxonomy" id="2731552"/>
    <lineage>
        <taxon>Bacteria</taxon>
        <taxon>Pseudomonadati</taxon>
        <taxon>Pseudomonadota</taxon>
        <taxon>Gammaproteobacteria</taxon>
        <taxon>Pseudomonadales</taxon>
        <taxon>Pseudomonadaceae</taxon>
        <taxon>Pseudomonas</taxon>
    </lineage>
</organism>
<dbReference type="EMBL" id="AP023081">
    <property type="protein sequence ID" value="BCD88622.1"/>
    <property type="molecule type" value="Genomic_DNA"/>
</dbReference>
<protein>
    <recommendedName>
        <fullName evidence="4">Glyoxalase-like domain-containing protein</fullName>
    </recommendedName>
</protein>
<gene>
    <name evidence="2" type="ORF">ABS648_16490</name>
    <name evidence="1" type="ORF">PSm6_50290</name>
</gene>
<dbReference type="Proteomes" id="UP001064896">
    <property type="component" value="Chromosome"/>
</dbReference>
<reference evidence="2" key="2">
    <citation type="submission" date="2023-08" db="EMBL/GenBank/DDBJ databases">
        <title>Increased levels of nutrients transform a symbiont into a lethal pathobiont.</title>
        <authorList>
            <person name="Lachnit T."/>
            <person name="Ulrich L."/>
            <person name="Willmer F.M."/>
            <person name="Hasenbein T."/>
            <person name="Steiner L.X."/>
            <person name="Wolters M."/>
            <person name="Herbst E.M."/>
            <person name="Deines P."/>
        </authorList>
    </citation>
    <scope>NUCLEOTIDE SEQUENCE</scope>
    <source>
        <strain evidence="2">T3</strain>
    </source>
</reference>
<dbReference type="RefSeq" id="WP_021217235.1">
    <property type="nucleotide sequence ID" value="NZ_AP023081.1"/>
</dbReference>
<evidence type="ECO:0000313" key="1">
    <source>
        <dbReference type="EMBL" id="BCD88622.1"/>
    </source>
</evidence>
<proteinExistence type="predicted"/>
<dbReference type="EMBL" id="CP158373">
    <property type="protein sequence ID" value="XBY61563.1"/>
    <property type="molecule type" value="Genomic_DNA"/>
</dbReference>
<dbReference type="AlphaFoldDB" id="A0AAU7XVK5"/>
<name>A0AAU7XVK5_9PSED</name>
<evidence type="ECO:0000313" key="3">
    <source>
        <dbReference type="Proteomes" id="UP001064896"/>
    </source>
</evidence>
<accession>A0AAU7XVK5</accession>
<evidence type="ECO:0008006" key="4">
    <source>
        <dbReference type="Google" id="ProtNLM"/>
    </source>
</evidence>
<keyword evidence="3" id="KW-1185">Reference proteome</keyword>
<sequence length="62" mass="6387">MGAGLEAIEVLLVTPRVAELHAQALAEGATELAAPAREDSGRLASRLRWADGVLVALQSPAP</sequence>
<evidence type="ECO:0000313" key="2">
    <source>
        <dbReference type="EMBL" id="XBY61563.1"/>
    </source>
</evidence>